<feature type="binding site" description="axial binding residue" evidence="13">
    <location>
        <position position="475"/>
    </location>
    <ligand>
        <name>heme</name>
        <dbReference type="ChEBI" id="CHEBI:30413"/>
    </ligand>
    <ligandPart>
        <name>Fe</name>
        <dbReference type="ChEBI" id="CHEBI:18248"/>
    </ligandPart>
</feature>
<comment type="subcellular location">
    <subcellularLocation>
        <location evidence="2">Membrane</location>
    </subcellularLocation>
</comment>
<dbReference type="AlphaFoldDB" id="A0AAW0CJ04"/>
<keyword evidence="5 13" id="KW-0349">Heme</keyword>
<name>A0AAW0CJ04_9AGAR</name>
<evidence type="ECO:0000256" key="9">
    <source>
        <dbReference type="ARBA" id="ARBA00023002"/>
    </source>
</evidence>
<dbReference type="GO" id="GO:0016705">
    <property type="term" value="F:oxidoreductase activity, acting on paired donors, with incorporation or reduction of molecular oxygen"/>
    <property type="evidence" value="ECO:0007669"/>
    <property type="project" value="InterPro"/>
</dbReference>
<keyword evidence="6 15" id="KW-0812">Transmembrane</keyword>
<keyword evidence="18" id="KW-1185">Reference proteome</keyword>
<dbReference type="InterPro" id="IPR001128">
    <property type="entry name" value="Cyt_P450"/>
</dbReference>
<organism evidence="17 18">
    <name type="scientific">Paramarasmius palmivorus</name>
    <dbReference type="NCBI Taxonomy" id="297713"/>
    <lineage>
        <taxon>Eukaryota</taxon>
        <taxon>Fungi</taxon>
        <taxon>Dikarya</taxon>
        <taxon>Basidiomycota</taxon>
        <taxon>Agaricomycotina</taxon>
        <taxon>Agaricomycetes</taxon>
        <taxon>Agaricomycetidae</taxon>
        <taxon>Agaricales</taxon>
        <taxon>Marasmiineae</taxon>
        <taxon>Marasmiaceae</taxon>
        <taxon>Paramarasmius</taxon>
    </lineage>
</organism>
<dbReference type="InterPro" id="IPR017972">
    <property type="entry name" value="Cyt_P450_CS"/>
</dbReference>
<dbReference type="Proteomes" id="UP001383192">
    <property type="component" value="Unassembled WGS sequence"/>
</dbReference>
<keyword evidence="11 14" id="KW-0503">Monooxygenase</keyword>
<protein>
    <recommendedName>
        <fullName evidence="19">Cytochrome P450</fullName>
    </recommendedName>
</protein>
<comment type="pathway">
    <text evidence="3">Secondary metabolite biosynthesis; terpenoid biosynthesis.</text>
</comment>
<feature type="transmembrane region" description="Helical" evidence="15">
    <location>
        <begin position="6"/>
        <end position="24"/>
    </location>
</feature>
<keyword evidence="9 14" id="KW-0560">Oxidoreductase</keyword>
<dbReference type="SUPFAM" id="SSF48264">
    <property type="entry name" value="Cytochrome P450"/>
    <property type="match status" value="1"/>
</dbReference>
<comment type="caution">
    <text evidence="17">The sequence shown here is derived from an EMBL/GenBank/DDBJ whole genome shotgun (WGS) entry which is preliminary data.</text>
</comment>
<evidence type="ECO:0008006" key="19">
    <source>
        <dbReference type="Google" id="ProtNLM"/>
    </source>
</evidence>
<dbReference type="InterPro" id="IPR050121">
    <property type="entry name" value="Cytochrome_P450_monoxygenase"/>
</dbReference>
<evidence type="ECO:0000313" key="16">
    <source>
        <dbReference type="EMBL" id="KAK7030994.1"/>
    </source>
</evidence>
<sequence length="537" mass="60883">MCLTYVDITAVWVALVSFLLLYILNRQKRLDFLNGPKGEGYLLGIEYLLQNEEHIGDLTFCWIKSFGPTYRQPGSFGQPKLVTADPRAVHHILHANVNEYPQARDFRRIFELLFGRGVLWAVGEEHRRHRRVLSPAFSITHLKSFGMLLEGHVAKLSEKWNAELAKGVVMFDVIPWIQKVTLDIIGESSFNYHFGAVENKPNELTKALKDLDQLGGALPSRAQVLAFCMLQYIPSWLSAWQNRYFPTAVEKIAKRYLEVSNEKAREFMHENGLSFEVNSEAEESLLTGKEQDVLSVLVKANRAEDPRKRLTKDEVLAQMSTLIQAGHHTTAYSIVWIIYELSQHPEDQEKVYKEIKARSDNGYDSLEWLGCCVKEALRLHPVVSTLIRESTMYDSIPLEIPVIGSSGQEVTEVPVIPGQRIIIDIASYNRLESVWGPDADEWNPARFLKENDLQREISVGMTGNILSFSGGPKGCVGFRFALMEIHALLGGLIERFEFRVPKGMEIRRANMGMMIPIPEIDGEEVSPGLILDVKARM</sequence>
<dbReference type="Gene3D" id="1.10.630.10">
    <property type="entry name" value="Cytochrome P450"/>
    <property type="match status" value="1"/>
</dbReference>
<comment type="similarity">
    <text evidence="4 14">Belongs to the cytochrome P450 family.</text>
</comment>
<comment type="cofactor">
    <cofactor evidence="1 13">
        <name>heme</name>
        <dbReference type="ChEBI" id="CHEBI:30413"/>
    </cofactor>
</comment>
<evidence type="ECO:0000256" key="15">
    <source>
        <dbReference type="SAM" id="Phobius"/>
    </source>
</evidence>
<keyword evidence="7 13" id="KW-0479">Metal-binding</keyword>
<evidence type="ECO:0000256" key="11">
    <source>
        <dbReference type="ARBA" id="ARBA00023033"/>
    </source>
</evidence>
<keyword evidence="8 15" id="KW-1133">Transmembrane helix</keyword>
<keyword evidence="12 15" id="KW-0472">Membrane</keyword>
<dbReference type="InterPro" id="IPR002401">
    <property type="entry name" value="Cyt_P450_E_grp-I"/>
</dbReference>
<evidence type="ECO:0000313" key="17">
    <source>
        <dbReference type="EMBL" id="KAK7039065.1"/>
    </source>
</evidence>
<evidence type="ECO:0000256" key="12">
    <source>
        <dbReference type="ARBA" id="ARBA00023136"/>
    </source>
</evidence>
<evidence type="ECO:0000256" key="10">
    <source>
        <dbReference type="ARBA" id="ARBA00023004"/>
    </source>
</evidence>
<dbReference type="PANTHER" id="PTHR24305">
    <property type="entry name" value="CYTOCHROME P450"/>
    <property type="match status" value="1"/>
</dbReference>
<reference evidence="17 18" key="1">
    <citation type="submission" date="2024-01" db="EMBL/GenBank/DDBJ databases">
        <title>A draft genome for a cacao thread blight-causing isolate of Paramarasmius palmivorus.</title>
        <authorList>
            <person name="Baruah I.K."/>
            <person name="Bukari Y."/>
            <person name="Amoako-Attah I."/>
            <person name="Meinhardt L.W."/>
            <person name="Bailey B.A."/>
            <person name="Cohen S.P."/>
        </authorList>
    </citation>
    <scope>NUCLEOTIDE SEQUENCE [LARGE SCALE GENOMIC DNA]</scope>
    <source>
        <strain evidence="17 18">GH-12</strain>
    </source>
</reference>
<dbReference type="GO" id="GO:0005506">
    <property type="term" value="F:iron ion binding"/>
    <property type="evidence" value="ECO:0007669"/>
    <property type="project" value="InterPro"/>
</dbReference>
<dbReference type="GO" id="GO:0020037">
    <property type="term" value="F:heme binding"/>
    <property type="evidence" value="ECO:0007669"/>
    <property type="project" value="InterPro"/>
</dbReference>
<evidence type="ECO:0000256" key="14">
    <source>
        <dbReference type="RuleBase" id="RU000461"/>
    </source>
</evidence>
<dbReference type="PRINTS" id="PR00385">
    <property type="entry name" value="P450"/>
</dbReference>
<dbReference type="GO" id="GO:0004497">
    <property type="term" value="F:monooxygenase activity"/>
    <property type="evidence" value="ECO:0007669"/>
    <property type="project" value="UniProtKB-KW"/>
</dbReference>
<proteinExistence type="inferred from homology"/>
<evidence type="ECO:0000256" key="4">
    <source>
        <dbReference type="ARBA" id="ARBA00010617"/>
    </source>
</evidence>
<dbReference type="PROSITE" id="PS00086">
    <property type="entry name" value="CYTOCHROME_P450"/>
    <property type="match status" value="1"/>
</dbReference>
<dbReference type="InterPro" id="IPR036396">
    <property type="entry name" value="Cyt_P450_sf"/>
</dbReference>
<evidence type="ECO:0000256" key="6">
    <source>
        <dbReference type="ARBA" id="ARBA00022692"/>
    </source>
</evidence>
<dbReference type="EMBL" id="JAYKXP010000072">
    <property type="protein sequence ID" value="KAK7030994.1"/>
    <property type="molecule type" value="Genomic_DNA"/>
</dbReference>
<evidence type="ECO:0000256" key="5">
    <source>
        <dbReference type="ARBA" id="ARBA00022617"/>
    </source>
</evidence>
<keyword evidence="10 13" id="KW-0408">Iron</keyword>
<evidence type="ECO:0000256" key="3">
    <source>
        <dbReference type="ARBA" id="ARBA00004721"/>
    </source>
</evidence>
<accession>A0AAW0CJ04</accession>
<evidence type="ECO:0000256" key="13">
    <source>
        <dbReference type="PIRSR" id="PIRSR602401-1"/>
    </source>
</evidence>
<evidence type="ECO:0000313" key="18">
    <source>
        <dbReference type="Proteomes" id="UP001383192"/>
    </source>
</evidence>
<dbReference type="Pfam" id="PF00067">
    <property type="entry name" value="p450"/>
    <property type="match status" value="1"/>
</dbReference>
<dbReference type="PANTHER" id="PTHR24305:SF166">
    <property type="entry name" value="CYTOCHROME P450 12A4, MITOCHONDRIAL-RELATED"/>
    <property type="match status" value="1"/>
</dbReference>
<evidence type="ECO:0000256" key="8">
    <source>
        <dbReference type="ARBA" id="ARBA00022989"/>
    </source>
</evidence>
<evidence type="ECO:0000256" key="7">
    <source>
        <dbReference type="ARBA" id="ARBA00022723"/>
    </source>
</evidence>
<dbReference type="GO" id="GO:0016020">
    <property type="term" value="C:membrane"/>
    <property type="evidence" value="ECO:0007669"/>
    <property type="project" value="UniProtKB-SubCell"/>
</dbReference>
<gene>
    <name evidence="17" type="ORF">VNI00_010223</name>
    <name evidence="16" type="ORF">VNI00_013779</name>
</gene>
<dbReference type="EMBL" id="JAYKXP010000040">
    <property type="protein sequence ID" value="KAK7039065.1"/>
    <property type="molecule type" value="Genomic_DNA"/>
</dbReference>
<evidence type="ECO:0000256" key="2">
    <source>
        <dbReference type="ARBA" id="ARBA00004370"/>
    </source>
</evidence>
<dbReference type="PRINTS" id="PR00463">
    <property type="entry name" value="EP450I"/>
</dbReference>
<evidence type="ECO:0000256" key="1">
    <source>
        <dbReference type="ARBA" id="ARBA00001971"/>
    </source>
</evidence>